<name>A0A0V0R166_PSEPJ</name>
<keyword evidence="2" id="KW-1185">Reference proteome</keyword>
<proteinExistence type="predicted"/>
<dbReference type="EMBL" id="LDAU01000066">
    <property type="protein sequence ID" value="KRX08270.1"/>
    <property type="molecule type" value="Genomic_DNA"/>
</dbReference>
<dbReference type="Proteomes" id="UP000054937">
    <property type="component" value="Unassembled WGS sequence"/>
</dbReference>
<dbReference type="InParanoid" id="A0A0V0R166"/>
<evidence type="ECO:0000313" key="1">
    <source>
        <dbReference type="EMBL" id="KRX08270.1"/>
    </source>
</evidence>
<organism evidence="1 2">
    <name type="scientific">Pseudocohnilembus persalinus</name>
    <name type="common">Ciliate</name>
    <dbReference type="NCBI Taxonomy" id="266149"/>
    <lineage>
        <taxon>Eukaryota</taxon>
        <taxon>Sar</taxon>
        <taxon>Alveolata</taxon>
        <taxon>Ciliophora</taxon>
        <taxon>Intramacronucleata</taxon>
        <taxon>Oligohymenophorea</taxon>
        <taxon>Scuticociliatia</taxon>
        <taxon>Philasterida</taxon>
        <taxon>Pseudocohnilembidae</taxon>
        <taxon>Pseudocohnilembus</taxon>
    </lineage>
</organism>
<sequence>MLNINEINLKSEKIINESGQNDIKPEKDDFDFMELCDDTYSHIQAKQQVQNFLILKGFIYFSQFGLILKPKETKRLVLQGTQEQSTLISDKSNIGTNIFWQKYKSSDESQQPRYEKQSKIYDYKYDGGGFIYDFESELTQTFMMVSMDNICRDQTILDQF</sequence>
<accession>A0A0V0R166</accession>
<comment type="caution">
    <text evidence="1">The sequence shown here is derived from an EMBL/GenBank/DDBJ whole genome shotgun (WGS) entry which is preliminary data.</text>
</comment>
<dbReference type="AlphaFoldDB" id="A0A0V0R166"/>
<reference evidence="1 2" key="1">
    <citation type="journal article" date="2015" name="Sci. Rep.">
        <title>Genome of the facultative scuticociliatosis pathogen Pseudocohnilembus persalinus provides insight into its virulence through horizontal gene transfer.</title>
        <authorList>
            <person name="Xiong J."/>
            <person name="Wang G."/>
            <person name="Cheng J."/>
            <person name="Tian M."/>
            <person name="Pan X."/>
            <person name="Warren A."/>
            <person name="Jiang C."/>
            <person name="Yuan D."/>
            <person name="Miao W."/>
        </authorList>
    </citation>
    <scope>NUCLEOTIDE SEQUENCE [LARGE SCALE GENOMIC DNA]</scope>
    <source>
        <strain evidence="1">36N120E</strain>
    </source>
</reference>
<gene>
    <name evidence="1" type="ORF">PPERSA_01731</name>
</gene>
<protein>
    <submittedName>
        <fullName evidence="1">Uncharacterized protein</fullName>
    </submittedName>
</protein>
<evidence type="ECO:0000313" key="2">
    <source>
        <dbReference type="Proteomes" id="UP000054937"/>
    </source>
</evidence>